<feature type="region of interest" description="Disordered" evidence="1">
    <location>
        <begin position="1"/>
        <end position="21"/>
    </location>
</feature>
<keyword evidence="3" id="KW-1185">Reference proteome</keyword>
<protein>
    <submittedName>
        <fullName evidence="2">Uncharacterized protein</fullName>
    </submittedName>
</protein>
<sequence>MGQMALRAPLSVAKGETDARGAEGQAVQVYMSASGGKGAGAR</sequence>
<reference evidence="2 3" key="1">
    <citation type="submission" date="2019-05" db="EMBL/GenBank/DDBJ databases">
        <title>Another draft genome of Portunus trituberculatus and its Hox gene families provides insights of decapod evolution.</title>
        <authorList>
            <person name="Jeong J.-H."/>
            <person name="Song I."/>
            <person name="Kim S."/>
            <person name="Choi T."/>
            <person name="Kim D."/>
            <person name="Ryu S."/>
            <person name="Kim W."/>
        </authorList>
    </citation>
    <scope>NUCLEOTIDE SEQUENCE [LARGE SCALE GENOMIC DNA]</scope>
    <source>
        <tissue evidence="2">Muscle</tissue>
    </source>
</reference>
<gene>
    <name evidence="2" type="ORF">E2C01_087691</name>
</gene>
<evidence type="ECO:0000313" key="2">
    <source>
        <dbReference type="EMBL" id="MPC92593.1"/>
    </source>
</evidence>
<proteinExistence type="predicted"/>
<name>A0A5B7JE18_PORTR</name>
<dbReference type="EMBL" id="VSRR010091847">
    <property type="protein sequence ID" value="MPC92593.1"/>
    <property type="molecule type" value="Genomic_DNA"/>
</dbReference>
<organism evidence="2 3">
    <name type="scientific">Portunus trituberculatus</name>
    <name type="common">Swimming crab</name>
    <name type="synonym">Neptunus trituberculatus</name>
    <dbReference type="NCBI Taxonomy" id="210409"/>
    <lineage>
        <taxon>Eukaryota</taxon>
        <taxon>Metazoa</taxon>
        <taxon>Ecdysozoa</taxon>
        <taxon>Arthropoda</taxon>
        <taxon>Crustacea</taxon>
        <taxon>Multicrustacea</taxon>
        <taxon>Malacostraca</taxon>
        <taxon>Eumalacostraca</taxon>
        <taxon>Eucarida</taxon>
        <taxon>Decapoda</taxon>
        <taxon>Pleocyemata</taxon>
        <taxon>Brachyura</taxon>
        <taxon>Eubrachyura</taxon>
        <taxon>Portunoidea</taxon>
        <taxon>Portunidae</taxon>
        <taxon>Portuninae</taxon>
        <taxon>Portunus</taxon>
    </lineage>
</organism>
<dbReference type="Proteomes" id="UP000324222">
    <property type="component" value="Unassembled WGS sequence"/>
</dbReference>
<comment type="caution">
    <text evidence="2">The sequence shown here is derived from an EMBL/GenBank/DDBJ whole genome shotgun (WGS) entry which is preliminary data.</text>
</comment>
<evidence type="ECO:0000256" key="1">
    <source>
        <dbReference type="SAM" id="MobiDB-lite"/>
    </source>
</evidence>
<evidence type="ECO:0000313" key="3">
    <source>
        <dbReference type="Proteomes" id="UP000324222"/>
    </source>
</evidence>
<accession>A0A5B7JE18</accession>
<dbReference type="AlphaFoldDB" id="A0A5B7JE18"/>